<keyword evidence="2" id="KW-1185">Reference proteome</keyword>
<proteinExistence type="predicted"/>
<comment type="caution">
    <text evidence="1">The sequence shown here is derived from an EMBL/GenBank/DDBJ whole genome shotgun (WGS) entry which is preliminary data.</text>
</comment>
<name>A0ABS5I0Z7_9GAMM</name>
<dbReference type="EMBL" id="JAAIKR010000004">
    <property type="protein sequence ID" value="MBR9727503.1"/>
    <property type="molecule type" value="Genomic_DNA"/>
</dbReference>
<evidence type="ECO:0000313" key="2">
    <source>
        <dbReference type="Proteomes" id="UP000811844"/>
    </source>
</evidence>
<evidence type="ECO:0008006" key="3">
    <source>
        <dbReference type="Google" id="ProtNLM"/>
    </source>
</evidence>
<evidence type="ECO:0000313" key="1">
    <source>
        <dbReference type="EMBL" id="MBR9727503.1"/>
    </source>
</evidence>
<protein>
    <recommendedName>
        <fullName evidence="3">Transposase</fullName>
    </recommendedName>
</protein>
<accession>A0ABS5I0Z7</accession>
<dbReference type="RefSeq" id="WP_153661993.1">
    <property type="nucleotide sequence ID" value="NZ_JAAIKR010000004.1"/>
</dbReference>
<sequence>MRFIEGEMVEGVSHHWLEKHAALDMWCEWLEQHMNPRDNVVLLNPFKGH</sequence>
<organism evidence="1 2">
    <name type="scientific">Shewanella intestini</name>
    <dbReference type="NCBI Taxonomy" id="2017544"/>
    <lineage>
        <taxon>Bacteria</taxon>
        <taxon>Pseudomonadati</taxon>
        <taxon>Pseudomonadota</taxon>
        <taxon>Gammaproteobacteria</taxon>
        <taxon>Alteromonadales</taxon>
        <taxon>Shewanellaceae</taxon>
        <taxon>Shewanella</taxon>
    </lineage>
</organism>
<reference evidence="1 2" key="1">
    <citation type="submission" date="2020-02" db="EMBL/GenBank/DDBJ databases">
        <title>Shewanella WXL01 sp. nov., a marine bacterium isolated from green algae in Luhuitou Fringing Reef (Northern South China Sea).</title>
        <authorList>
            <person name="Wang X."/>
        </authorList>
    </citation>
    <scope>NUCLEOTIDE SEQUENCE [LARGE SCALE GENOMIC DNA]</scope>
    <source>
        <strain evidence="1 2">MCCC 1A01895</strain>
    </source>
</reference>
<dbReference type="Proteomes" id="UP000811844">
    <property type="component" value="Unassembled WGS sequence"/>
</dbReference>
<gene>
    <name evidence="1" type="ORF">G3R48_05830</name>
</gene>